<dbReference type="EMBL" id="JAUFRC010000001">
    <property type="protein sequence ID" value="MDN3712919.1"/>
    <property type="molecule type" value="Genomic_DNA"/>
</dbReference>
<dbReference type="Pfam" id="PF00294">
    <property type="entry name" value="PfkB"/>
    <property type="match status" value="1"/>
</dbReference>
<dbReference type="InterPro" id="IPR050306">
    <property type="entry name" value="PfkB_Carbo_kinase"/>
</dbReference>
<comment type="caution">
    <text evidence="5">The sequence shown here is derived from an EMBL/GenBank/DDBJ whole genome shotgun (WGS) entry which is preliminary data.</text>
</comment>
<evidence type="ECO:0000259" key="4">
    <source>
        <dbReference type="Pfam" id="PF00294"/>
    </source>
</evidence>
<accession>A0ABT8D8U6</accession>
<evidence type="ECO:0000313" key="5">
    <source>
        <dbReference type="EMBL" id="MDN3712919.1"/>
    </source>
</evidence>
<dbReference type="InterPro" id="IPR011611">
    <property type="entry name" value="PfkB_dom"/>
</dbReference>
<dbReference type="InterPro" id="IPR029056">
    <property type="entry name" value="Ribokinase-like"/>
</dbReference>
<gene>
    <name evidence="5" type="ORF">QWZ10_16320</name>
</gene>
<feature type="domain" description="Carbohydrate kinase PfkB" evidence="4">
    <location>
        <begin position="1"/>
        <end position="294"/>
    </location>
</feature>
<dbReference type="Proteomes" id="UP001243846">
    <property type="component" value="Unassembled WGS sequence"/>
</dbReference>
<comment type="similarity">
    <text evidence="1">Belongs to the carbohydrate kinase PfkB family.</text>
</comment>
<evidence type="ECO:0000256" key="2">
    <source>
        <dbReference type="ARBA" id="ARBA00022679"/>
    </source>
</evidence>
<dbReference type="InterPro" id="IPR002173">
    <property type="entry name" value="Carboh/pur_kinase_PfkB_CS"/>
</dbReference>
<proteinExistence type="inferred from homology"/>
<evidence type="ECO:0000313" key="6">
    <source>
        <dbReference type="Proteomes" id="UP001243846"/>
    </source>
</evidence>
<evidence type="ECO:0000256" key="3">
    <source>
        <dbReference type="ARBA" id="ARBA00022777"/>
    </source>
</evidence>
<keyword evidence="3 5" id="KW-0418">Kinase</keyword>
<organism evidence="5 6">
    <name type="scientific">Paracoccus cavernae</name>
    <dbReference type="NCBI Taxonomy" id="1571207"/>
    <lineage>
        <taxon>Bacteria</taxon>
        <taxon>Pseudomonadati</taxon>
        <taxon>Pseudomonadota</taxon>
        <taxon>Alphaproteobacteria</taxon>
        <taxon>Rhodobacterales</taxon>
        <taxon>Paracoccaceae</taxon>
        <taxon>Paracoccus</taxon>
    </lineage>
</organism>
<dbReference type="Gene3D" id="3.40.1190.20">
    <property type="match status" value="1"/>
</dbReference>
<dbReference type="PANTHER" id="PTHR43085">
    <property type="entry name" value="HEXOKINASE FAMILY MEMBER"/>
    <property type="match status" value="1"/>
</dbReference>
<reference evidence="6" key="1">
    <citation type="journal article" date="2019" name="Int. J. Syst. Evol. Microbiol.">
        <title>The Global Catalogue of Microorganisms (GCM) 10K type strain sequencing project: providing services to taxonomists for standard genome sequencing and annotation.</title>
        <authorList>
            <consortium name="The Broad Institute Genomics Platform"/>
            <consortium name="The Broad Institute Genome Sequencing Center for Infectious Disease"/>
            <person name="Wu L."/>
            <person name="Ma J."/>
        </authorList>
    </citation>
    <scope>NUCLEOTIDE SEQUENCE [LARGE SCALE GENOMIC DNA]</scope>
    <source>
        <strain evidence="6">CECT 8482</strain>
    </source>
</reference>
<evidence type="ECO:0000256" key="1">
    <source>
        <dbReference type="ARBA" id="ARBA00010688"/>
    </source>
</evidence>
<protein>
    <submittedName>
        <fullName evidence="5">Sugar kinase</fullName>
    </submittedName>
</protein>
<dbReference type="GO" id="GO:0016301">
    <property type="term" value="F:kinase activity"/>
    <property type="evidence" value="ECO:0007669"/>
    <property type="project" value="UniProtKB-KW"/>
</dbReference>
<name>A0ABT8D8U6_9RHOB</name>
<dbReference type="SUPFAM" id="SSF53613">
    <property type="entry name" value="Ribokinase-like"/>
    <property type="match status" value="1"/>
</dbReference>
<keyword evidence="2" id="KW-0808">Transferase</keyword>
<sequence>MRKIACIGECMIELSQADEGLWRMGYAGDTLNTAWYLRARLGSEWQVSYVTRIGEDRFSGEMLAFLTAAGIDTSTIQRESARNIGLYAISLSEGERSFTYWRGQSAARGLADDAAVLAAAIADAELCYFSGITVAILPPEGRATLFAALRDAKARGCTLAFDPNIRERLWPDHETLRAAISEAGALADIVLPSFDDEAQWFGDADPEATAARYLALGASEIVVKNGGGKLCLRNETTHAAPHFPSVTPTDTTGAGDSFNGGYLSARLQGADMETAARAGHDLAARVVRHPGALIPQGDLET</sequence>
<dbReference type="RefSeq" id="WP_377687476.1">
    <property type="nucleotide sequence ID" value="NZ_JBHMDZ010000045.1"/>
</dbReference>
<dbReference type="PANTHER" id="PTHR43085:SF15">
    <property type="entry name" value="2-DEHYDRO-3-DEOXYGLUCONOKINASE"/>
    <property type="match status" value="1"/>
</dbReference>
<keyword evidence="6" id="KW-1185">Reference proteome</keyword>
<dbReference type="CDD" id="cd01166">
    <property type="entry name" value="KdgK"/>
    <property type="match status" value="1"/>
</dbReference>
<dbReference type="PROSITE" id="PS00584">
    <property type="entry name" value="PFKB_KINASES_2"/>
    <property type="match status" value="1"/>
</dbReference>